<dbReference type="OrthoDB" id="10250320at2759"/>
<dbReference type="PANTHER" id="PTHR15615:SF10">
    <property type="entry name" value="PHO85 CYCLIN-2-RELATED"/>
    <property type="match status" value="1"/>
</dbReference>
<comment type="caution">
    <text evidence="2">The sequence shown here is derived from an EMBL/GenBank/DDBJ whole genome shotgun (WGS) entry which is preliminary data.</text>
</comment>
<dbReference type="SUPFAM" id="SSF47954">
    <property type="entry name" value="Cyclin-like"/>
    <property type="match status" value="1"/>
</dbReference>
<sequence length="272" mass="31265">MENRIISEIEQLNQKPISEDLLFYVTIQAYSAVPKYRLNHDTNSAIFSASDRLCSQLPSLSSFITLIVNRARVKAGTLLGSLVFLTKMTKKLPTTARGMPCTSYRIFLACLIVSSKTFNDVSPKNSYWCRQAIYFTLGEINLMEKQLLILLEYRTWIKPIEFINTYNDFHLFDLHMLIRQASCVSAIKQHYMNQDHIYSKPSASTLGYSDDSLNQTEDSSEEDYMKTCQGSLFSLKELSDTCEMGKEHMITIIDENFNMESMISSNQQQQQQ</sequence>
<evidence type="ECO:0000313" key="2">
    <source>
        <dbReference type="EMBL" id="RCH83328.1"/>
    </source>
</evidence>
<dbReference type="GO" id="GO:0000307">
    <property type="term" value="C:cyclin-dependent protein kinase holoenzyme complex"/>
    <property type="evidence" value="ECO:0007669"/>
    <property type="project" value="TreeGrafter"/>
</dbReference>
<proteinExistence type="predicted"/>
<dbReference type="Pfam" id="PF00134">
    <property type="entry name" value="Cyclin_N"/>
    <property type="match status" value="1"/>
</dbReference>
<dbReference type="InterPro" id="IPR006671">
    <property type="entry name" value="Cyclin_N"/>
</dbReference>
<dbReference type="InterPro" id="IPR036915">
    <property type="entry name" value="Cyclin-like_sf"/>
</dbReference>
<keyword evidence="3" id="KW-1185">Reference proteome</keyword>
<protein>
    <recommendedName>
        <fullName evidence="1">Cyclin N-terminal domain-containing protein</fullName>
    </recommendedName>
</protein>
<dbReference type="Gene3D" id="1.10.472.10">
    <property type="entry name" value="Cyclin-like"/>
    <property type="match status" value="1"/>
</dbReference>
<evidence type="ECO:0000313" key="3">
    <source>
        <dbReference type="Proteomes" id="UP000253551"/>
    </source>
</evidence>
<dbReference type="GO" id="GO:0019901">
    <property type="term" value="F:protein kinase binding"/>
    <property type="evidence" value="ECO:0007669"/>
    <property type="project" value="InterPro"/>
</dbReference>
<dbReference type="Proteomes" id="UP000253551">
    <property type="component" value="Unassembled WGS sequence"/>
</dbReference>
<dbReference type="GO" id="GO:0016538">
    <property type="term" value="F:cyclin-dependent protein serine/threonine kinase regulator activity"/>
    <property type="evidence" value="ECO:0007669"/>
    <property type="project" value="TreeGrafter"/>
</dbReference>
<dbReference type="GO" id="GO:0005634">
    <property type="term" value="C:nucleus"/>
    <property type="evidence" value="ECO:0007669"/>
    <property type="project" value="TreeGrafter"/>
</dbReference>
<dbReference type="AlphaFoldDB" id="A0A367J063"/>
<organism evidence="2 3">
    <name type="scientific">Rhizopus stolonifer</name>
    <name type="common">Rhizopus nigricans</name>
    <dbReference type="NCBI Taxonomy" id="4846"/>
    <lineage>
        <taxon>Eukaryota</taxon>
        <taxon>Fungi</taxon>
        <taxon>Fungi incertae sedis</taxon>
        <taxon>Mucoromycota</taxon>
        <taxon>Mucoromycotina</taxon>
        <taxon>Mucoromycetes</taxon>
        <taxon>Mucorales</taxon>
        <taxon>Mucorineae</taxon>
        <taxon>Rhizopodaceae</taxon>
        <taxon>Rhizopus</taxon>
    </lineage>
</organism>
<evidence type="ECO:0000259" key="1">
    <source>
        <dbReference type="Pfam" id="PF00134"/>
    </source>
</evidence>
<name>A0A367J063_RHIST</name>
<gene>
    <name evidence="2" type="ORF">CU098_007972</name>
</gene>
<dbReference type="STRING" id="4846.A0A367J063"/>
<feature type="domain" description="Cyclin N-terminal" evidence="1">
    <location>
        <begin position="58"/>
        <end position="154"/>
    </location>
</feature>
<dbReference type="CDD" id="cd20557">
    <property type="entry name" value="CYCLIN_ScPCL1-like"/>
    <property type="match status" value="1"/>
</dbReference>
<dbReference type="InterPro" id="IPR013922">
    <property type="entry name" value="Cyclin_PHO80-like"/>
</dbReference>
<reference evidence="2 3" key="1">
    <citation type="journal article" date="2018" name="G3 (Bethesda)">
        <title>Phylogenetic and Phylogenomic Definition of Rhizopus Species.</title>
        <authorList>
            <person name="Gryganskyi A.P."/>
            <person name="Golan J."/>
            <person name="Dolatabadi S."/>
            <person name="Mondo S."/>
            <person name="Robb S."/>
            <person name="Idnurm A."/>
            <person name="Muszewska A."/>
            <person name="Steczkiewicz K."/>
            <person name="Masonjones S."/>
            <person name="Liao H.L."/>
            <person name="Gajdeczka M.T."/>
            <person name="Anike F."/>
            <person name="Vuek A."/>
            <person name="Anishchenko I.M."/>
            <person name="Voigt K."/>
            <person name="de Hoog G.S."/>
            <person name="Smith M.E."/>
            <person name="Heitman J."/>
            <person name="Vilgalys R."/>
            <person name="Stajich J.E."/>
        </authorList>
    </citation>
    <scope>NUCLEOTIDE SEQUENCE [LARGE SCALE GENOMIC DNA]</scope>
    <source>
        <strain evidence="2 3">LSU 92-RS-03</strain>
    </source>
</reference>
<dbReference type="EMBL" id="PJQM01004782">
    <property type="protein sequence ID" value="RCH83328.1"/>
    <property type="molecule type" value="Genomic_DNA"/>
</dbReference>
<accession>A0A367J063</accession>
<dbReference type="PANTHER" id="PTHR15615">
    <property type="match status" value="1"/>
</dbReference>